<dbReference type="InterPro" id="IPR050903">
    <property type="entry name" value="Bact_Chemotaxis_MeTrfase"/>
</dbReference>
<evidence type="ECO:0000259" key="1">
    <source>
        <dbReference type="PROSITE" id="PS50123"/>
    </source>
</evidence>
<dbReference type="PANTHER" id="PTHR24422:SF8">
    <property type="entry name" value="CHEMOTAXIS PROTEIN"/>
    <property type="match status" value="1"/>
</dbReference>
<dbReference type="InterPro" id="IPR022642">
    <property type="entry name" value="CheR_C"/>
</dbReference>
<sequence>MIDRNEMDSFFQLLLNQFGYDFTGYNRSSLERRLKRILLIWKSPDLDDLFQKIMRDTSLLVPFVQQLTVPFTTMFRDPEFFLSMRQQIIPYLSTFPLIRIWIAGCSTGEEAYTTAVLLKECGLLQRSLIYATDINGSVVERASKGIFPMENMHEYVQNYALSGGNNGLSAHYSANHGVIQFSDELRSRMVFSTHNLVSDASFNSFQLILCRNVLIYFNRTLQNRVIRLFYESLENSGFLGLGPKETLVFSTLESRFQRIGQQKIWKKLT</sequence>
<dbReference type="EMBL" id="JACAGK010000001">
    <property type="protein sequence ID" value="MDM1046713.1"/>
    <property type="molecule type" value="Genomic_DNA"/>
</dbReference>
<dbReference type="SUPFAM" id="SSF47757">
    <property type="entry name" value="Chemotaxis receptor methyltransferase CheR, N-terminal domain"/>
    <property type="match status" value="1"/>
</dbReference>
<protein>
    <submittedName>
        <fullName evidence="2">Protein-glutamate O-methyltransferase CheR</fullName>
    </submittedName>
</protein>
<name>A0ABT7NHR1_9SPHI</name>
<gene>
    <name evidence="2" type="ORF">HX018_00410</name>
</gene>
<dbReference type="SMART" id="SM00138">
    <property type="entry name" value="MeTrc"/>
    <property type="match status" value="1"/>
</dbReference>
<dbReference type="InterPro" id="IPR022641">
    <property type="entry name" value="CheR_N"/>
</dbReference>
<reference evidence="2" key="1">
    <citation type="submission" date="2020-06" db="EMBL/GenBank/DDBJ databases">
        <authorList>
            <person name="Dong N."/>
        </authorList>
    </citation>
    <scope>NUCLEOTIDE SEQUENCE</scope>
    <source>
        <strain evidence="2">R1692</strain>
    </source>
</reference>
<organism evidence="2 3">
    <name type="scientific">Sphingobacterium hotanense</name>
    <dbReference type="NCBI Taxonomy" id="649196"/>
    <lineage>
        <taxon>Bacteria</taxon>
        <taxon>Pseudomonadati</taxon>
        <taxon>Bacteroidota</taxon>
        <taxon>Sphingobacteriia</taxon>
        <taxon>Sphingobacteriales</taxon>
        <taxon>Sphingobacteriaceae</taxon>
        <taxon>Sphingobacterium</taxon>
    </lineage>
</organism>
<dbReference type="Pfam" id="PF01739">
    <property type="entry name" value="CheR"/>
    <property type="match status" value="1"/>
</dbReference>
<dbReference type="InterPro" id="IPR029063">
    <property type="entry name" value="SAM-dependent_MTases_sf"/>
</dbReference>
<evidence type="ECO:0000313" key="3">
    <source>
        <dbReference type="Proteomes" id="UP001170954"/>
    </source>
</evidence>
<proteinExistence type="predicted"/>
<dbReference type="InterPro" id="IPR000780">
    <property type="entry name" value="CheR_MeTrfase"/>
</dbReference>
<dbReference type="Proteomes" id="UP001170954">
    <property type="component" value="Unassembled WGS sequence"/>
</dbReference>
<dbReference type="PROSITE" id="PS50123">
    <property type="entry name" value="CHER"/>
    <property type="match status" value="1"/>
</dbReference>
<dbReference type="SUPFAM" id="SSF53335">
    <property type="entry name" value="S-adenosyl-L-methionine-dependent methyltransferases"/>
    <property type="match status" value="1"/>
</dbReference>
<dbReference type="PANTHER" id="PTHR24422">
    <property type="entry name" value="CHEMOTAXIS PROTEIN METHYLTRANSFERASE"/>
    <property type="match status" value="1"/>
</dbReference>
<dbReference type="Gene3D" id="3.40.50.150">
    <property type="entry name" value="Vaccinia Virus protein VP39"/>
    <property type="match status" value="1"/>
</dbReference>
<dbReference type="PRINTS" id="PR00996">
    <property type="entry name" value="CHERMTFRASE"/>
</dbReference>
<reference evidence="2" key="2">
    <citation type="journal article" date="2022" name="Sci. Total Environ.">
        <title>Prevalence, transmission, and molecular epidemiology of tet(X)-positive bacteria among humans, animals, and environmental niches in China: An epidemiological, and genomic-based study.</title>
        <authorList>
            <person name="Dong N."/>
            <person name="Zeng Y."/>
            <person name="Cai C."/>
            <person name="Sun C."/>
            <person name="Lu J."/>
            <person name="Liu C."/>
            <person name="Zhou H."/>
            <person name="Sun Q."/>
            <person name="Shu L."/>
            <person name="Wang H."/>
            <person name="Wang Y."/>
            <person name="Wang S."/>
            <person name="Wu C."/>
            <person name="Chan E.W."/>
            <person name="Chen G."/>
            <person name="Shen Z."/>
            <person name="Chen S."/>
            <person name="Zhang R."/>
        </authorList>
    </citation>
    <scope>NUCLEOTIDE SEQUENCE</scope>
    <source>
        <strain evidence="2">R1692</strain>
    </source>
</reference>
<comment type="caution">
    <text evidence="2">The sequence shown here is derived from an EMBL/GenBank/DDBJ whole genome shotgun (WGS) entry which is preliminary data.</text>
</comment>
<keyword evidence="3" id="KW-1185">Reference proteome</keyword>
<feature type="domain" description="CheR-type methyltransferase" evidence="1">
    <location>
        <begin position="1"/>
        <end position="260"/>
    </location>
</feature>
<accession>A0ABT7NHR1</accession>
<dbReference type="RefSeq" id="WP_286650075.1">
    <property type="nucleotide sequence ID" value="NZ_JACAGK010000001.1"/>
</dbReference>
<dbReference type="Pfam" id="PF03705">
    <property type="entry name" value="CheR_N"/>
    <property type="match status" value="1"/>
</dbReference>
<evidence type="ECO:0000313" key="2">
    <source>
        <dbReference type="EMBL" id="MDM1046713.1"/>
    </source>
</evidence>